<evidence type="ECO:0000313" key="1">
    <source>
        <dbReference type="EMBL" id="MFC4011670.1"/>
    </source>
</evidence>
<dbReference type="InterPro" id="IPR015315">
    <property type="entry name" value="DUF1963"/>
</dbReference>
<sequence>MEFDDHASLLQVCIERLGEKAGRQFAAMARRGFRLDPPADDAQATGRCRLGGPALLELGAPWPEIGGFPLSLYAVLDTDALAPWLGDELPMRPDLLNFFSLDLDVPYEEYRGLDIYGPEACRVIPADPVRAVETVAPGPAKRYPATPVHAAQVIMLPDGYDVENSDVEFDRDKHSDATSLILTEMGDLDSNTADKHCAFGWPDTSYRSSDEPRVTYRDADGPEIHLLQLAEDERLGWRWCNAGTMYFTIPAKAFAAGDFTKARVEERCC</sequence>
<reference evidence="2" key="1">
    <citation type="journal article" date="2019" name="Int. J. Syst. Evol. Microbiol.">
        <title>The Global Catalogue of Microorganisms (GCM) 10K type strain sequencing project: providing services to taxonomists for standard genome sequencing and annotation.</title>
        <authorList>
            <consortium name="The Broad Institute Genomics Platform"/>
            <consortium name="The Broad Institute Genome Sequencing Center for Infectious Disease"/>
            <person name="Wu L."/>
            <person name="Ma J."/>
        </authorList>
    </citation>
    <scope>NUCLEOTIDE SEQUENCE [LARGE SCALE GENOMIC DNA]</scope>
    <source>
        <strain evidence="2">TBRC 1276</strain>
    </source>
</reference>
<evidence type="ECO:0000313" key="2">
    <source>
        <dbReference type="Proteomes" id="UP001595851"/>
    </source>
</evidence>
<keyword evidence="2" id="KW-1185">Reference proteome</keyword>
<dbReference type="InterPro" id="IPR035948">
    <property type="entry name" value="YwqG-like_sf"/>
</dbReference>
<dbReference type="SUPFAM" id="SSF103032">
    <property type="entry name" value="Hypothetical protein YwqG"/>
    <property type="match status" value="1"/>
</dbReference>
<dbReference type="Proteomes" id="UP001595851">
    <property type="component" value="Unassembled WGS sequence"/>
</dbReference>
<proteinExistence type="predicted"/>
<name>A0ABV8GF84_9ACTN</name>
<organism evidence="1 2">
    <name type="scientific">Nonomuraea purpurea</name>
    <dbReference type="NCBI Taxonomy" id="1849276"/>
    <lineage>
        <taxon>Bacteria</taxon>
        <taxon>Bacillati</taxon>
        <taxon>Actinomycetota</taxon>
        <taxon>Actinomycetes</taxon>
        <taxon>Streptosporangiales</taxon>
        <taxon>Streptosporangiaceae</taxon>
        <taxon>Nonomuraea</taxon>
    </lineage>
</organism>
<dbReference type="RefSeq" id="WP_379531613.1">
    <property type="nucleotide sequence ID" value="NZ_JBHSBI010000017.1"/>
</dbReference>
<dbReference type="Gene3D" id="2.30.320.10">
    <property type="entry name" value="YwqG-like"/>
    <property type="match status" value="1"/>
</dbReference>
<protein>
    <submittedName>
        <fullName evidence="1">DUF1963 domain-containing protein</fullName>
    </submittedName>
</protein>
<comment type="caution">
    <text evidence="1">The sequence shown here is derived from an EMBL/GenBank/DDBJ whole genome shotgun (WGS) entry which is preliminary data.</text>
</comment>
<dbReference type="EMBL" id="JBHSBI010000017">
    <property type="protein sequence ID" value="MFC4011670.1"/>
    <property type="molecule type" value="Genomic_DNA"/>
</dbReference>
<dbReference type="Pfam" id="PF09234">
    <property type="entry name" value="DUF1963"/>
    <property type="match status" value="1"/>
</dbReference>
<accession>A0ABV8GF84</accession>
<gene>
    <name evidence="1" type="ORF">ACFOY2_30870</name>
</gene>